<dbReference type="Gene3D" id="1.10.357.10">
    <property type="entry name" value="Tetracycline Repressor, domain 2"/>
    <property type="match status" value="1"/>
</dbReference>
<evidence type="ECO:0000256" key="3">
    <source>
        <dbReference type="ARBA" id="ARBA00023163"/>
    </source>
</evidence>
<keyword evidence="3" id="KW-0804">Transcription</keyword>
<dbReference type="OrthoDB" id="3196926at2"/>
<evidence type="ECO:0000256" key="4">
    <source>
        <dbReference type="PROSITE-ProRule" id="PRU00335"/>
    </source>
</evidence>
<evidence type="ECO:0000256" key="2">
    <source>
        <dbReference type="ARBA" id="ARBA00023125"/>
    </source>
</evidence>
<organism evidence="6 7">
    <name type="scientific">Isoptericola jiangsuensis</name>
    <dbReference type="NCBI Taxonomy" id="548579"/>
    <lineage>
        <taxon>Bacteria</taxon>
        <taxon>Bacillati</taxon>
        <taxon>Actinomycetota</taxon>
        <taxon>Actinomycetes</taxon>
        <taxon>Micrococcales</taxon>
        <taxon>Promicromonosporaceae</taxon>
        <taxon>Isoptericola</taxon>
    </lineage>
</organism>
<gene>
    <name evidence="6" type="ORF">ATJ88_0402</name>
</gene>
<dbReference type="PRINTS" id="PR00455">
    <property type="entry name" value="HTHTETR"/>
</dbReference>
<evidence type="ECO:0000313" key="6">
    <source>
        <dbReference type="EMBL" id="PFG41760.1"/>
    </source>
</evidence>
<dbReference type="EMBL" id="PDJJ01000001">
    <property type="protein sequence ID" value="PFG41760.1"/>
    <property type="molecule type" value="Genomic_DNA"/>
</dbReference>
<dbReference type="InterPro" id="IPR009057">
    <property type="entry name" value="Homeodomain-like_sf"/>
</dbReference>
<dbReference type="PANTHER" id="PTHR47506:SF1">
    <property type="entry name" value="HTH-TYPE TRANSCRIPTIONAL REGULATOR YJDC"/>
    <property type="match status" value="1"/>
</dbReference>
<accession>A0A2A9ETZ6</accession>
<evidence type="ECO:0000256" key="1">
    <source>
        <dbReference type="ARBA" id="ARBA00023015"/>
    </source>
</evidence>
<comment type="caution">
    <text evidence="6">The sequence shown here is derived from an EMBL/GenBank/DDBJ whole genome shotgun (WGS) entry which is preliminary data.</text>
</comment>
<dbReference type="GO" id="GO:0003677">
    <property type="term" value="F:DNA binding"/>
    <property type="evidence" value="ECO:0007669"/>
    <property type="project" value="UniProtKB-UniRule"/>
</dbReference>
<reference evidence="6 7" key="1">
    <citation type="submission" date="2017-10" db="EMBL/GenBank/DDBJ databases">
        <title>Sequencing the genomes of 1000 actinobacteria strains.</title>
        <authorList>
            <person name="Klenk H.-P."/>
        </authorList>
    </citation>
    <scope>NUCLEOTIDE SEQUENCE [LARGE SCALE GENOMIC DNA]</scope>
    <source>
        <strain evidence="6 7">DSM 21863</strain>
    </source>
</reference>
<dbReference type="AlphaFoldDB" id="A0A2A9ETZ6"/>
<keyword evidence="2 4" id="KW-0238">DNA-binding</keyword>
<name>A0A2A9ETZ6_9MICO</name>
<dbReference type="SUPFAM" id="SSF48498">
    <property type="entry name" value="Tetracyclin repressor-like, C-terminal domain"/>
    <property type="match status" value="1"/>
</dbReference>
<proteinExistence type="predicted"/>
<dbReference type="SUPFAM" id="SSF46689">
    <property type="entry name" value="Homeodomain-like"/>
    <property type="match status" value="1"/>
</dbReference>
<dbReference type="Pfam" id="PF00440">
    <property type="entry name" value="TetR_N"/>
    <property type="match status" value="1"/>
</dbReference>
<feature type="DNA-binding region" description="H-T-H motif" evidence="4">
    <location>
        <begin position="30"/>
        <end position="49"/>
    </location>
</feature>
<sequence length="209" mass="22131">MVVPTPAPARDRLLDAAARLFYARGTTATGIDTIVAEAGVAKMSLYNNFGSKDDLVLAYLQARHAEWLELYAARVARAATPTDRVLAVFDAYLDHANAGYEHGFRGCGLLNAAAELPVGAPGRDAVRRHKEEVEALLAEHLRAQLAGTGEGARRGADPTADARVAAEAQALAEHLAFLLEGATSRAGLEGGPARIVRARDLARDLLAAR</sequence>
<dbReference type="PROSITE" id="PS50977">
    <property type="entry name" value="HTH_TETR_2"/>
    <property type="match status" value="1"/>
</dbReference>
<dbReference type="PANTHER" id="PTHR47506">
    <property type="entry name" value="TRANSCRIPTIONAL REGULATORY PROTEIN"/>
    <property type="match status" value="1"/>
</dbReference>
<dbReference type="RefSeq" id="WP_098462374.1">
    <property type="nucleotide sequence ID" value="NZ_PDJJ01000001.1"/>
</dbReference>
<evidence type="ECO:0000259" key="5">
    <source>
        <dbReference type="PROSITE" id="PS50977"/>
    </source>
</evidence>
<dbReference type="InterPro" id="IPR036271">
    <property type="entry name" value="Tet_transcr_reg_TetR-rel_C_sf"/>
</dbReference>
<protein>
    <submittedName>
        <fullName evidence="6">TetR family transcriptional regulator</fullName>
    </submittedName>
</protein>
<feature type="domain" description="HTH tetR-type" evidence="5">
    <location>
        <begin position="7"/>
        <end position="67"/>
    </location>
</feature>
<keyword evidence="1" id="KW-0805">Transcription regulation</keyword>
<dbReference type="Proteomes" id="UP000224130">
    <property type="component" value="Unassembled WGS sequence"/>
</dbReference>
<evidence type="ECO:0000313" key="7">
    <source>
        <dbReference type="Proteomes" id="UP000224130"/>
    </source>
</evidence>
<dbReference type="InterPro" id="IPR001647">
    <property type="entry name" value="HTH_TetR"/>
</dbReference>
<keyword evidence="7" id="KW-1185">Reference proteome</keyword>